<evidence type="ECO:0000256" key="2">
    <source>
        <dbReference type="ARBA" id="ARBA00022692"/>
    </source>
</evidence>
<feature type="domain" description="PKD" evidence="6">
    <location>
        <begin position="1046"/>
        <end position="1082"/>
    </location>
</feature>
<evidence type="ECO:0000259" key="6">
    <source>
        <dbReference type="PROSITE" id="PS50093"/>
    </source>
</evidence>
<dbReference type="PROSITE" id="PS50093">
    <property type="entry name" value="PKD"/>
    <property type="match status" value="15"/>
</dbReference>
<comment type="subcellular location">
    <subcellularLocation>
        <location evidence="1">Membrane</location>
        <topology evidence="1">Multi-pass membrane protein</topology>
    </subcellularLocation>
</comment>
<dbReference type="InterPro" id="IPR022409">
    <property type="entry name" value="PKD/Chitinase_dom"/>
</dbReference>
<feature type="domain" description="PKD" evidence="6">
    <location>
        <begin position="852"/>
        <end position="919"/>
    </location>
</feature>
<dbReference type="RefSeq" id="WP_345255063.1">
    <property type="nucleotide sequence ID" value="NZ_BAABGY010000007.1"/>
</dbReference>
<keyword evidence="3" id="KW-0677">Repeat</keyword>
<evidence type="ECO:0000313" key="7">
    <source>
        <dbReference type="EMBL" id="GAA4327584.1"/>
    </source>
</evidence>
<dbReference type="Pfam" id="PF13585">
    <property type="entry name" value="CHU_C"/>
    <property type="match status" value="1"/>
</dbReference>
<evidence type="ECO:0000313" key="8">
    <source>
        <dbReference type="Proteomes" id="UP001501725"/>
    </source>
</evidence>
<feature type="domain" description="PKD" evidence="6">
    <location>
        <begin position="104"/>
        <end position="190"/>
    </location>
</feature>
<dbReference type="Proteomes" id="UP001501725">
    <property type="component" value="Unassembled WGS sequence"/>
</dbReference>
<proteinExistence type="predicted"/>
<feature type="domain" description="PKD" evidence="6">
    <location>
        <begin position="696"/>
        <end position="757"/>
    </location>
</feature>
<dbReference type="CDD" id="cd00146">
    <property type="entry name" value="PKD"/>
    <property type="match status" value="15"/>
</dbReference>
<dbReference type="EMBL" id="BAABGY010000007">
    <property type="protein sequence ID" value="GAA4327584.1"/>
    <property type="molecule type" value="Genomic_DNA"/>
</dbReference>
<dbReference type="SUPFAM" id="SSF49299">
    <property type="entry name" value="PKD domain"/>
    <property type="match status" value="15"/>
</dbReference>
<evidence type="ECO:0000256" key="3">
    <source>
        <dbReference type="ARBA" id="ARBA00022737"/>
    </source>
</evidence>
<keyword evidence="8" id="KW-1185">Reference proteome</keyword>
<feature type="domain" description="PKD" evidence="6">
    <location>
        <begin position="627"/>
        <end position="674"/>
    </location>
</feature>
<protein>
    <recommendedName>
        <fullName evidence="6">PKD domain-containing protein</fullName>
    </recommendedName>
</protein>
<keyword evidence="4" id="KW-1133">Transmembrane helix</keyword>
<gene>
    <name evidence="7" type="ORF">GCM10023184_16860</name>
</gene>
<organism evidence="7 8">
    <name type="scientific">Flaviaesturariibacter amylovorans</name>
    <dbReference type="NCBI Taxonomy" id="1084520"/>
    <lineage>
        <taxon>Bacteria</taxon>
        <taxon>Pseudomonadati</taxon>
        <taxon>Bacteroidota</taxon>
        <taxon>Chitinophagia</taxon>
        <taxon>Chitinophagales</taxon>
        <taxon>Chitinophagaceae</taxon>
        <taxon>Flaviaestuariibacter</taxon>
    </lineage>
</organism>
<dbReference type="InterPro" id="IPR035986">
    <property type="entry name" value="PKD_dom_sf"/>
</dbReference>
<sequence length="1596" mass="170009">MLLLLAGTAGAQQVKTGRTTALTAELTASTRSGCAPLVVRFTDASTGSPTQWSWDLGNGTVSTQQHPSTTYFNPGTYTVRLRIRNASGADSVTKTAYITVVGLPVAALSASDSAGCAPFTTTFRDESTSDSSIITRTWDFGDGHTSTTVNPAHTYANAGTYTVSLKVTNSAGCSRTVSKPQLIRVSPRPEAAFTYSNPASCAAPHAVHFTNGTPGNGHSYLWSFGDGSTSTERNPVHSYNSTGSFSVSLIVTSANGCRDTVLKAGLVNVGFSSQFTAPASACVNTPLAFINNTAPAASTQLWSFGDGSTSTDVSPVKVFTAPGIYTVKLVNVFSGCADSSTQVVTVLPRPVAAFSAPVTASCLQPFTASFANTSAGAVAYAWEFGDGTTSTLAAPQHTYTAPGAYDVRLIVTNAEGCSDTLLRTGYIKISKPVISIAGLGLANCLPLSVAPVATIESPDPVVSYLWNFGDGTTSTSASPAHTYTVAGVYDVTLTVATASGCTETLRLPAAVRADHKPTAGFTFNPADVCAMQAVQFTNTSTGTNANTTYFWTFGDGDGGTQQHPLHEYQNIGWMSVQLVVANGGCRDTVRQERIIFVRPPIARFVIDNHCDDRLTKSFRDRSAVAETWAWDFGDGTTSTQRNPVHRFPGPGSYVVVLRVTNGACYHTRVKTVVVIDEKARFTANTSSLCKGAEYAVTAQGINAANIASWSWDFGDGHVDATPGAARHVYARAGNYTVTLTIRDLYDCPSTYSLPVEVRGPEVIFSQSLERSCFTVGGVPVAFADGSIPDGVNPLEQWTWNFGDGTIDSSGALPITHVFRDSGAYSVSLRVRDAGGCYGYYTRPAAVRLSAPPVVAFHSPDTLTCTDRPVAFRSTSAGSGALSMRWSFGDGHTSVLPAPTHRYAHTGTYTVKLQVTDAQGCTDSLVRPQYIRISRPVARFALSDSAASCPPLQVQFRNNSTDILSQVWDFGNGNTSTLAEPAHLYTEAGTFRPRLVVTGPGGCTDTLLRTVTVKGPSGTISYSPLSGCAPLTVNLVARTRNRDSLIWDFGDGHLKAGRDSILQHVFADSGRFTPRLILIDATGCTVPVTGPDTVRTYEILPAVAADRLRFCDSGFVQFRGLSVSNDILTGWQWDFGDGSSSTERHPRHQYRSPGTYRVVLRNTSLRGCSAEDRTLLITVLASPVATLRVPVDAACVPATFGFSGGTQSAPPGTLSWHWNFGNGRTDTVQAPGPQQYPLAGTYTVTLRVQHGNGCGDTVTRSVLVRALPLVDAGSTRLLCRDSSLRLQASGASTYSWIPDASLSCTDCSTPLARPRVDATFFVTGTDAFGCKGSDSVRIRVQQPFRMLRPPVADTLCVGERVQLAAGGADRYRWSPATGLDNPQAAAPTAAPSATTTYKVIATDSVGCFRDSAEVAIRVYPIPQVYIGADRSVKAGDTVVLRAQGSPDISSWKWSPAGQLSCTTCPAPVVTAMQTTHYRLQVRNDGGCRSQDEVNVTVLCDGGNLFFPNTFSPNADGMNDRFYPRGTGITGIRSLRIFNRWGELVYERAEFKANDPLFGWDGTYKGRRAASDVYIYTCEVICSNSQVLPVKGDLTLLQ</sequence>
<evidence type="ECO:0000256" key="1">
    <source>
        <dbReference type="ARBA" id="ARBA00004141"/>
    </source>
</evidence>
<dbReference type="PANTHER" id="PTHR46730">
    <property type="entry name" value="POLYCYSTIN-1"/>
    <property type="match status" value="1"/>
</dbReference>
<evidence type="ECO:0000256" key="4">
    <source>
        <dbReference type="ARBA" id="ARBA00022989"/>
    </source>
</evidence>
<dbReference type="InterPro" id="IPR026341">
    <property type="entry name" value="T9SS_type_B"/>
</dbReference>
<dbReference type="NCBIfam" id="TIGR04131">
    <property type="entry name" value="Bac_Flav_CTERM"/>
    <property type="match status" value="1"/>
</dbReference>
<dbReference type="InterPro" id="IPR000601">
    <property type="entry name" value="PKD_dom"/>
</dbReference>
<evidence type="ECO:0000256" key="5">
    <source>
        <dbReference type="ARBA" id="ARBA00023136"/>
    </source>
</evidence>
<feature type="domain" description="PKD" evidence="6">
    <location>
        <begin position="349"/>
        <end position="416"/>
    </location>
</feature>
<feature type="domain" description="PKD" evidence="6">
    <location>
        <begin position="967"/>
        <end position="1019"/>
    </location>
</feature>
<feature type="domain" description="PKD" evidence="6">
    <location>
        <begin position="190"/>
        <end position="256"/>
    </location>
</feature>
<dbReference type="PANTHER" id="PTHR46730:SF4">
    <property type="entry name" value="POLYCYSTIC KIDNEY DISEASE PROTEIN 1-LIKE 1"/>
    <property type="match status" value="1"/>
</dbReference>
<accession>A0ABP8GNH2</accession>
<dbReference type="Gene3D" id="2.60.40.10">
    <property type="entry name" value="Immunoglobulins"/>
    <property type="match status" value="16"/>
</dbReference>
<dbReference type="InterPro" id="IPR013783">
    <property type="entry name" value="Ig-like_fold"/>
</dbReference>
<feature type="domain" description="PKD" evidence="6">
    <location>
        <begin position="1115"/>
        <end position="1183"/>
    </location>
</feature>
<reference evidence="8" key="1">
    <citation type="journal article" date="2019" name="Int. J. Syst. Evol. Microbiol.">
        <title>The Global Catalogue of Microorganisms (GCM) 10K type strain sequencing project: providing services to taxonomists for standard genome sequencing and annotation.</title>
        <authorList>
            <consortium name="The Broad Institute Genomics Platform"/>
            <consortium name="The Broad Institute Genome Sequencing Center for Infectious Disease"/>
            <person name="Wu L."/>
            <person name="Ma J."/>
        </authorList>
    </citation>
    <scope>NUCLEOTIDE SEQUENCE [LARGE SCALE GENOMIC DNA]</scope>
    <source>
        <strain evidence="8">JCM 17919</strain>
    </source>
</reference>
<feature type="domain" description="PKD" evidence="6">
    <location>
        <begin position="517"/>
        <end position="582"/>
    </location>
</feature>
<feature type="domain" description="PKD" evidence="6">
    <location>
        <begin position="22"/>
        <end position="100"/>
    </location>
</feature>
<name>A0ABP8GNH2_9BACT</name>
<feature type="domain" description="PKD" evidence="6">
    <location>
        <begin position="270"/>
        <end position="329"/>
    </location>
</feature>
<feature type="domain" description="PKD" evidence="6">
    <location>
        <begin position="1182"/>
        <end position="1265"/>
    </location>
</feature>
<keyword evidence="5" id="KW-0472">Membrane</keyword>
<feature type="domain" description="PKD" evidence="6">
    <location>
        <begin position="456"/>
        <end position="518"/>
    </location>
</feature>
<dbReference type="SMART" id="SM00089">
    <property type="entry name" value="PKD"/>
    <property type="match status" value="15"/>
</dbReference>
<feature type="domain" description="PKD" evidence="6">
    <location>
        <begin position="792"/>
        <end position="835"/>
    </location>
</feature>
<dbReference type="Pfam" id="PF18911">
    <property type="entry name" value="PKD_4"/>
    <property type="match status" value="14"/>
</dbReference>
<comment type="caution">
    <text evidence="7">The sequence shown here is derived from an EMBL/GenBank/DDBJ whole genome shotgun (WGS) entry which is preliminary data.</text>
</comment>
<keyword evidence="2" id="KW-0812">Transmembrane</keyword>